<dbReference type="GO" id="GO:0008168">
    <property type="term" value="F:methyltransferase activity"/>
    <property type="evidence" value="ECO:0007669"/>
    <property type="project" value="UniProtKB-KW"/>
</dbReference>
<dbReference type="InterPro" id="IPR029063">
    <property type="entry name" value="SAM-dependent_MTases_sf"/>
</dbReference>
<dbReference type="KEGG" id="mou:OU421_07860"/>
<protein>
    <submittedName>
        <fullName evidence="5">Methyltransferase domain-containing protein</fullName>
    </submittedName>
</protein>
<reference evidence="5" key="1">
    <citation type="submission" date="2022-11" db="EMBL/GenBank/DDBJ databases">
        <title>Complete genome sequence of Methanogenium organophilum DSM 3596.</title>
        <authorList>
            <person name="Chen S.-C."/>
            <person name="Lai S.-J."/>
            <person name="You Y.-T."/>
        </authorList>
    </citation>
    <scope>NUCLEOTIDE SEQUENCE</scope>
    <source>
        <strain evidence="5">DSM 3596</strain>
    </source>
</reference>
<dbReference type="GeneID" id="76835008"/>
<evidence type="ECO:0000256" key="3">
    <source>
        <dbReference type="ARBA" id="ARBA00022691"/>
    </source>
</evidence>
<evidence type="ECO:0000256" key="2">
    <source>
        <dbReference type="ARBA" id="ARBA00022679"/>
    </source>
</evidence>
<dbReference type="RefSeq" id="WP_268185521.1">
    <property type="nucleotide sequence ID" value="NZ_CP113361.1"/>
</dbReference>
<keyword evidence="3" id="KW-0949">S-adenosyl-L-methionine</keyword>
<gene>
    <name evidence="5" type="ORF">OU421_07860</name>
</gene>
<evidence type="ECO:0000313" key="5">
    <source>
        <dbReference type="EMBL" id="WAI00347.1"/>
    </source>
</evidence>
<dbReference type="SUPFAM" id="SSF53335">
    <property type="entry name" value="S-adenosyl-L-methionine-dependent methyltransferases"/>
    <property type="match status" value="1"/>
</dbReference>
<dbReference type="Proteomes" id="UP001163096">
    <property type="component" value="Chromosome"/>
</dbReference>
<feature type="domain" description="Methyltransferase" evidence="4">
    <location>
        <begin position="67"/>
        <end position="166"/>
    </location>
</feature>
<evidence type="ECO:0000256" key="1">
    <source>
        <dbReference type="ARBA" id="ARBA00022603"/>
    </source>
</evidence>
<dbReference type="AlphaFoldDB" id="A0A9X9S1Z0"/>
<dbReference type="InterPro" id="IPR004033">
    <property type="entry name" value="UbiE/COQ5_MeTrFase"/>
</dbReference>
<organism evidence="5 6">
    <name type="scientific">Methanogenium organophilum</name>
    <dbReference type="NCBI Taxonomy" id="2199"/>
    <lineage>
        <taxon>Archaea</taxon>
        <taxon>Methanobacteriati</taxon>
        <taxon>Methanobacteriota</taxon>
        <taxon>Stenosarchaea group</taxon>
        <taxon>Methanomicrobia</taxon>
        <taxon>Methanomicrobiales</taxon>
        <taxon>Methanomicrobiaceae</taxon>
        <taxon>Methanogenium</taxon>
    </lineage>
</organism>
<accession>A0A9X9S1Z0</accession>
<dbReference type="PANTHER" id="PTHR43591:SF24">
    <property type="entry name" value="2-METHOXY-6-POLYPRENYL-1,4-BENZOQUINOL METHYLASE, MITOCHONDRIAL"/>
    <property type="match status" value="1"/>
</dbReference>
<dbReference type="InterPro" id="IPR041698">
    <property type="entry name" value="Methyltransf_25"/>
</dbReference>
<evidence type="ECO:0000313" key="6">
    <source>
        <dbReference type="Proteomes" id="UP001163096"/>
    </source>
</evidence>
<evidence type="ECO:0000259" key="4">
    <source>
        <dbReference type="Pfam" id="PF13649"/>
    </source>
</evidence>
<proteinExistence type="predicted"/>
<keyword evidence="2" id="KW-0808">Transferase</keyword>
<dbReference type="Pfam" id="PF13649">
    <property type="entry name" value="Methyltransf_25"/>
    <property type="match status" value="1"/>
</dbReference>
<dbReference type="PROSITE" id="PS51608">
    <property type="entry name" value="SAM_MT_UBIE"/>
    <property type="match status" value="1"/>
</dbReference>
<name>A0A9X9S1Z0_METOG</name>
<sequence>MSFLTILFIIVLTLLLWVLVVARIIRRFWHFPAPAWIGGLLDSDYRRHIQPPSFVIERSGIRPSMQVLDLGCGSGAFTTDIARMVGPEGRVVAFDIQENMLRQLQRKLARQKHADIPPITIIRGDATALPFCDGTFDAVCMVTVLQEIPENHRALAEVFRVLRPGGVLGVTELFIDPDYPLSSTTRLLGEAAGFVAEETAGGLWNYTVRFRRP</sequence>
<dbReference type="CDD" id="cd02440">
    <property type="entry name" value="AdoMet_MTases"/>
    <property type="match status" value="1"/>
</dbReference>
<dbReference type="PANTHER" id="PTHR43591">
    <property type="entry name" value="METHYLTRANSFERASE"/>
    <property type="match status" value="1"/>
</dbReference>
<keyword evidence="1 5" id="KW-0489">Methyltransferase</keyword>
<dbReference type="Gene3D" id="3.40.50.150">
    <property type="entry name" value="Vaccinia Virus protein VP39"/>
    <property type="match status" value="1"/>
</dbReference>
<keyword evidence="6" id="KW-1185">Reference proteome</keyword>
<dbReference type="GO" id="GO:0032259">
    <property type="term" value="P:methylation"/>
    <property type="evidence" value="ECO:0007669"/>
    <property type="project" value="UniProtKB-KW"/>
</dbReference>
<dbReference type="EMBL" id="CP113361">
    <property type="protein sequence ID" value="WAI00347.1"/>
    <property type="molecule type" value="Genomic_DNA"/>
</dbReference>